<keyword evidence="3" id="KW-0804">Transcription</keyword>
<protein>
    <submittedName>
        <fullName evidence="5">MarR family transcriptional regulator</fullName>
    </submittedName>
</protein>
<dbReference type="RefSeq" id="WP_101301135.1">
    <property type="nucleotide sequence ID" value="NZ_NXGX01000003.1"/>
</dbReference>
<evidence type="ECO:0000259" key="4">
    <source>
        <dbReference type="PROSITE" id="PS50995"/>
    </source>
</evidence>
<keyword evidence="6" id="KW-1185">Reference proteome</keyword>
<sequence length="153" mass="16988">MPLKRTQSAGYMTNWAARLFARAIDQKLKPMGMSSGYLPVFFALVDGTARTQKQLALGAGIEQPTMAATLNRMERDGWIEREKDGEDRRITHIRLSAAARDKAQDIQAIVNQVNETALSGLNSLEQRVLLDALGKVTTALTRTEENQKHPVPK</sequence>
<dbReference type="PANTHER" id="PTHR42756:SF1">
    <property type="entry name" value="TRANSCRIPTIONAL REPRESSOR OF EMRAB OPERON"/>
    <property type="match status" value="1"/>
</dbReference>
<keyword evidence="1" id="KW-0805">Transcription regulation</keyword>
<dbReference type="AlphaFoldDB" id="A0A2N3L7K0"/>
<dbReference type="InterPro" id="IPR000835">
    <property type="entry name" value="HTH_MarR-typ"/>
</dbReference>
<evidence type="ECO:0000313" key="5">
    <source>
        <dbReference type="EMBL" id="PKR58716.1"/>
    </source>
</evidence>
<dbReference type="InterPro" id="IPR036388">
    <property type="entry name" value="WH-like_DNA-bd_sf"/>
</dbReference>
<dbReference type="PANTHER" id="PTHR42756">
    <property type="entry name" value="TRANSCRIPTIONAL REGULATOR, MARR"/>
    <property type="match status" value="1"/>
</dbReference>
<dbReference type="SUPFAM" id="SSF46785">
    <property type="entry name" value="Winged helix' DNA-binding domain"/>
    <property type="match status" value="1"/>
</dbReference>
<evidence type="ECO:0000256" key="3">
    <source>
        <dbReference type="ARBA" id="ARBA00023163"/>
    </source>
</evidence>
<comment type="caution">
    <text evidence="5">The sequence shown here is derived from an EMBL/GenBank/DDBJ whole genome shotgun (WGS) entry which is preliminary data.</text>
</comment>
<dbReference type="Gene3D" id="1.10.10.10">
    <property type="entry name" value="Winged helix-like DNA-binding domain superfamily/Winged helix DNA-binding domain"/>
    <property type="match status" value="1"/>
</dbReference>
<evidence type="ECO:0000256" key="2">
    <source>
        <dbReference type="ARBA" id="ARBA00023125"/>
    </source>
</evidence>
<feature type="domain" description="HTH marR-type" evidence="4">
    <location>
        <begin position="1"/>
        <end position="138"/>
    </location>
</feature>
<name>A0A2N3L7K0_9PROT</name>
<dbReference type="Pfam" id="PF12802">
    <property type="entry name" value="MarR_2"/>
    <property type="match status" value="1"/>
</dbReference>
<reference evidence="5 6" key="1">
    <citation type="submission" date="2017-09" db="EMBL/GenBank/DDBJ databases">
        <title>Biodiversity and function of Thalassospira species in the particle-attached aromatic-hydrocarbon-degrading consortia from the surface seawater of the China South Sea.</title>
        <authorList>
            <person name="Dong C."/>
            <person name="Lai Q."/>
            <person name="Shao Z."/>
        </authorList>
    </citation>
    <scope>NUCLEOTIDE SEQUENCE [LARGE SCALE GENOMIC DNA]</scope>
    <source>
        <strain evidence="5 6">139Z-12</strain>
    </source>
</reference>
<gene>
    <name evidence="5" type="ORF">COO92_07575</name>
</gene>
<evidence type="ECO:0000256" key="1">
    <source>
        <dbReference type="ARBA" id="ARBA00023015"/>
    </source>
</evidence>
<dbReference type="PRINTS" id="PR00598">
    <property type="entry name" value="HTHMARR"/>
</dbReference>
<dbReference type="SMART" id="SM00347">
    <property type="entry name" value="HTH_MARR"/>
    <property type="match status" value="1"/>
</dbReference>
<dbReference type="InterPro" id="IPR036390">
    <property type="entry name" value="WH_DNA-bd_sf"/>
</dbReference>
<evidence type="ECO:0000313" key="6">
    <source>
        <dbReference type="Proteomes" id="UP000233332"/>
    </source>
</evidence>
<proteinExistence type="predicted"/>
<dbReference type="EMBL" id="NXGX01000003">
    <property type="protein sequence ID" value="PKR58716.1"/>
    <property type="molecule type" value="Genomic_DNA"/>
</dbReference>
<dbReference type="PROSITE" id="PS50995">
    <property type="entry name" value="HTH_MARR_2"/>
    <property type="match status" value="1"/>
</dbReference>
<dbReference type="GO" id="GO:0003700">
    <property type="term" value="F:DNA-binding transcription factor activity"/>
    <property type="evidence" value="ECO:0007669"/>
    <property type="project" value="InterPro"/>
</dbReference>
<keyword evidence="2" id="KW-0238">DNA-binding</keyword>
<organism evidence="5 6">
    <name type="scientific">Thalassospira lohafexi</name>
    <dbReference type="NCBI Taxonomy" id="744227"/>
    <lineage>
        <taxon>Bacteria</taxon>
        <taxon>Pseudomonadati</taxon>
        <taxon>Pseudomonadota</taxon>
        <taxon>Alphaproteobacteria</taxon>
        <taxon>Rhodospirillales</taxon>
        <taxon>Thalassospiraceae</taxon>
        <taxon>Thalassospira</taxon>
    </lineage>
</organism>
<dbReference type="Proteomes" id="UP000233332">
    <property type="component" value="Unassembled WGS sequence"/>
</dbReference>
<accession>A0A2N3L7K0</accession>
<dbReference type="GO" id="GO:0003677">
    <property type="term" value="F:DNA binding"/>
    <property type="evidence" value="ECO:0007669"/>
    <property type="project" value="UniProtKB-KW"/>
</dbReference>